<dbReference type="InterPro" id="IPR001245">
    <property type="entry name" value="Ser-Thr/Tyr_kinase_cat_dom"/>
</dbReference>
<dbReference type="PROSITE" id="PS00107">
    <property type="entry name" value="PROTEIN_KINASE_ATP"/>
    <property type="match status" value="1"/>
</dbReference>
<evidence type="ECO:0000256" key="2">
    <source>
        <dbReference type="ARBA" id="ARBA00022737"/>
    </source>
</evidence>
<dbReference type="STRING" id="698738.OLEAN_C14400"/>
<dbReference type="InterPro" id="IPR003591">
    <property type="entry name" value="Leu-rich_rpt_typical-subtyp"/>
</dbReference>
<feature type="domain" description="Protein kinase" evidence="4">
    <location>
        <begin position="234"/>
        <end position="488"/>
    </location>
</feature>
<dbReference type="InterPro" id="IPR032675">
    <property type="entry name" value="LRR_dom_sf"/>
</dbReference>
<dbReference type="SUPFAM" id="SSF56112">
    <property type="entry name" value="Protein kinase-like (PK-like)"/>
    <property type="match status" value="1"/>
</dbReference>
<protein>
    <submittedName>
        <fullName evidence="5">Serine/threonine protein kinase</fullName>
    </submittedName>
</protein>
<dbReference type="PANTHER" id="PTHR48051">
    <property type="match status" value="1"/>
</dbReference>
<feature type="binding site" evidence="3">
    <location>
        <position position="270"/>
    </location>
    <ligand>
        <name>ATP</name>
        <dbReference type="ChEBI" id="CHEBI:30616"/>
    </ligand>
</feature>
<dbReference type="PROSITE" id="PS50011">
    <property type="entry name" value="PROTEIN_KINASE_DOM"/>
    <property type="match status" value="1"/>
</dbReference>
<dbReference type="KEGG" id="oai:OLEAN_C14400"/>
<dbReference type="Pfam" id="PF07714">
    <property type="entry name" value="PK_Tyr_Ser-Thr"/>
    <property type="match status" value="1"/>
</dbReference>
<dbReference type="InterPro" id="IPR050216">
    <property type="entry name" value="LRR_domain-containing"/>
</dbReference>
<dbReference type="PATRIC" id="fig|698738.3.peg.1490"/>
<dbReference type="HOGENOM" id="CLU_035565_0_0_6"/>
<keyword evidence="6" id="KW-1185">Reference proteome</keyword>
<dbReference type="InterPro" id="IPR011009">
    <property type="entry name" value="Kinase-like_dom_sf"/>
</dbReference>
<dbReference type="InterPro" id="IPR017441">
    <property type="entry name" value="Protein_kinase_ATP_BS"/>
</dbReference>
<dbReference type="SMART" id="SM00369">
    <property type="entry name" value="LRR_TYP"/>
    <property type="match status" value="2"/>
</dbReference>
<accession>R4YLH6</accession>
<name>R4YLH6_OLEAN</name>
<evidence type="ECO:0000256" key="3">
    <source>
        <dbReference type="PROSITE-ProRule" id="PRU10141"/>
    </source>
</evidence>
<proteinExistence type="predicted"/>
<keyword evidence="5" id="KW-0808">Transferase</keyword>
<dbReference type="EMBL" id="FO203512">
    <property type="protein sequence ID" value="CCK75616.1"/>
    <property type="molecule type" value="Genomic_DNA"/>
</dbReference>
<dbReference type="GO" id="GO:0005524">
    <property type="term" value="F:ATP binding"/>
    <property type="evidence" value="ECO:0007669"/>
    <property type="project" value="UniProtKB-UniRule"/>
</dbReference>
<dbReference type="AlphaFoldDB" id="R4YLH6"/>
<keyword evidence="2" id="KW-0677">Repeat</keyword>
<dbReference type="PANTHER" id="PTHR48051:SF1">
    <property type="entry name" value="RAS SUPPRESSOR PROTEIN 1"/>
    <property type="match status" value="1"/>
</dbReference>
<dbReference type="InterPro" id="IPR001611">
    <property type="entry name" value="Leu-rich_rpt"/>
</dbReference>
<evidence type="ECO:0000313" key="6">
    <source>
        <dbReference type="Proteomes" id="UP000032749"/>
    </source>
</evidence>
<dbReference type="SUPFAM" id="SSF52058">
    <property type="entry name" value="L domain-like"/>
    <property type="match status" value="1"/>
</dbReference>
<dbReference type="InterPro" id="IPR000719">
    <property type="entry name" value="Prot_kinase_dom"/>
</dbReference>
<keyword evidence="1" id="KW-0433">Leucine-rich repeat</keyword>
<gene>
    <name evidence="5" type="ORF">OLEAN_C14400</name>
</gene>
<dbReference type="GO" id="GO:0005737">
    <property type="term" value="C:cytoplasm"/>
    <property type="evidence" value="ECO:0007669"/>
    <property type="project" value="TreeGrafter"/>
</dbReference>
<dbReference type="Gene3D" id="3.80.10.10">
    <property type="entry name" value="Ribonuclease Inhibitor"/>
    <property type="match status" value="2"/>
</dbReference>
<keyword evidence="5" id="KW-0723">Serine/threonine-protein kinase</keyword>
<reference evidence="5 6" key="1">
    <citation type="journal article" date="2013" name="Nat. Commun.">
        <title>Genome sequence and functional genomic analysis of the oil-degrading bacterium Oleispira antarctica.</title>
        <authorList>
            <person name="Kube M."/>
            <person name="Chernikova T.N."/>
            <person name="Al-Ramahi Y."/>
            <person name="Beloqui A."/>
            <person name="Lopez-Cortez N."/>
            <person name="Guazzaroni M.E."/>
            <person name="Heipieper H.J."/>
            <person name="Klages S."/>
            <person name="Kotsyurbenko O.R."/>
            <person name="Langer I."/>
            <person name="Nechitaylo T.Y."/>
            <person name="Lunsdorf H."/>
            <person name="Fernandez M."/>
            <person name="Juarez S."/>
            <person name="Ciordia S."/>
            <person name="Singer A."/>
            <person name="Kagan O."/>
            <person name="Egorova O."/>
            <person name="Petit P.A."/>
            <person name="Stogios P."/>
            <person name="Kim Y."/>
            <person name="Tchigvintsev A."/>
            <person name="Flick R."/>
            <person name="Denaro R."/>
            <person name="Genovese M."/>
            <person name="Albar J.P."/>
            <person name="Reva O.N."/>
            <person name="Martinez-Gomariz M."/>
            <person name="Tran H."/>
            <person name="Ferrer M."/>
            <person name="Savchenko A."/>
            <person name="Yakunin A.F."/>
            <person name="Yakimov M.M."/>
            <person name="Golyshina O.V."/>
            <person name="Reinhardt R."/>
            <person name="Golyshin P.N."/>
        </authorList>
    </citation>
    <scope>NUCLEOTIDE SEQUENCE [LARGE SCALE GENOMIC DNA]</scope>
</reference>
<keyword evidence="5" id="KW-0418">Kinase</keyword>
<organism evidence="5 6">
    <name type="scientific">Oleispira antarctica RB-8</name>
    <dbReference type="NCBI Taxonomy" id="698738"/>
    <lineage>
        <taxon>Bacteria</taxon>
        <taxon>Pseudomonadati</taxon>
        <taxon>Pseudomonadota</taxon>
        <taxon>Gammaproteobacteria</taxon>
        <taxon>Oceanospirillales</taxon>
        <taxon>Oceanospirillaceae</taxon>
        <taxon>Oleispira</taxon>
    </lineage>
</organism>
<keyword evidence="3" id="KW-0067">ATP-binding</keyword>
<sequence>MSFTHLQQLKAGELTSAYRLAHQQLPITRLQISASDSQQQLPELKKSNTLHEFPREILDLADCLEVLDLSNHHLNALPDDFDRLINLRILFLTNNDFERIPAVLARCPKLEMISFKSNALTVVDEYVLPVDTRWLILTDNRIETLPHSMGQLHRLQKLALAGNCLTHLPDSMAKCESLELARLSANKLIAMPDWLFHLPKLAWLAFSGNEFNCVSGVSSINEQAAVIDVPLADIELGALLGEGASGLIYRGDWLIQPQRLIGTDNHIAVKIFKGDVTSDGYPQDELDCCLTAGEQENLIKVVAQLDQTDANKKLGLVMELIPKSFYNLGLPPTLITCTRDTFTEGTIFNIKTLTKIVLQMANTMTHLHKNAISHGDVYAHNTMVNDQGDMLFGDFGAATNLASLPKHQQQAMERIEVRAFGYLLDDMLQLNSAVSAVEKTGLAVLVDLKNQCLSYNCGERPNFEEIQQRCQSLMSVVQSNGVVDPVVE</sequence>
<dbReference type="GO" id="GO:0004674">
    <property type="term" value="F:protein serine/threonine kinase activity"/>
    <property type="evidence" value="ECO:0007669"/>
    <property type="project" value="UniProtKB-KW"/>
</dbReference>
<evidence type="ECO:0000259" key="4">
    <source>
        <dbReference type="PROSITE" id="PS50011"/>
    </source>
</evidence>
<keyword evidence="3" id="KW-0547">Nucleotide-binding</keyword>
<dbReference type="Pfam" id="PF13855">
    <property type="entry name" value="LRR_8"/>
    <property type="match status" value="1"/>
</dbReference>
<dbReference type="Proteomes" id="UP000032749">
    <property type="component" value="Chromosome"/>
</dbReference>
<evidence type="ECO:0000313" key="5">
    <source>
        <dbReference type="EMBL" id="CCK75616.1"/>
    </source>
</evidence>
<evidence type="ECO:0000256" key="1">
    <source>
        <dbReference type="ARBA" id="ARBA00022614"/>
    </source>
</evidence>
<dbReference type="Gene3D" id="1.10.510.10">
    <property type="entry name" value="Transferase(Phosphotransferase) domain 1"/>
    <property type="match status" value="1"/>
</dbReference>